<feature type="compositionally biased region" description="Low complexity" evidence="6">
    <location>
        <begin position="253"/>
        <end position="264"/>
    </location>
</feature>
<dbReference type="EMBL" id="UIDG01000625">
    <property type="protein sequence ID" value="SUS08523.1"/>
    <property type="molecule type" value="Genomic_DNA"/>
</dbReference>
<proteinExistence type="inferred from homology"/>
<dbReference type="AlphaFoldDB" id="A0A380TLC1"/>
<comment type="catalytic activity">
    <reaction evidence="5">
        <text>a 2'-deoxyribonucleoside 5'-diphosphate + [thioredoxin]-disulfide + H2O = a ribonucleoside 5'-diphosphate + [thioredoxin]-dithiol</text>
        <dbReference type="Rhea" id="RHEA:23252"/>
        <dbReference type="Rhea" id="RHEA-COMP:10698"/>
        <dbReference type="Rhea" id="RHEA-COMP:10700"/>
        <dbReference type="ChEBI" id="CHEBI:15377"/>
        <dbReference type="ChEBI" id="CHEBI:29950"/>
        <dbReference type="ChEBI" id="CHEBI:50058"/>
        <dbReference type="ChEBI" id="CHEBI:57930"/>
        <dbReference type="ChEBI" id="CHEBI:73316"/>
        <dbReference type="EC" id="1.17.4.1"/>
    </reaction>
</comment>
<keyword evidence="4" id="KW-0547">Nucleotide-binding</keyword>
<protein>
    <recommendedName>
        <fullName evidence="2">ribonucleoside-diphosphate reductase</fullName>
        <ecNumber evidence="2">1.17.4.1</ecNumber>
    </recommendedName>
</protein>
<keyword evidence="3" id="KW-0237">DNA synthesis</keyword>
<evidence type="ECO:0000256" key="5">
    <source>
        <dbReference type="ARBA" id="ARBA00047754"/>
    </source>
</evidence>
<name>A0A380TLC1_9ZZZZ</name>
<dbReference type="Pfam" id="PF12637">
    <property type="entry name" value="TSCPD"/>
    <property type="match status" value="1"/>
</dbReference>
<dbReference type="GO" id="GO:0071897">
    <property type="term" value="P:DNA biosynthetic process"/>
    <property type="evidence" value="ECO:0007669"/>
    <property type="project" value="UniProtKB-KW"/>
</dbReference>
<feature type="region of interest" description="Disordered" evidence="6">
    <location>
        <begin position="197"/>
        <end position="264"/>
    </location>
</feature>
<feature type="compositionally biased region" description="Low complexity" evidence="6">
    <location>
        <begin position="223"/>
        <end position="233"/>
    </location>
</feature>
<reference evidence="8" key="1">
    <citation type="submission" date="2018-07" db="EMBL/GenBank/DDBJ databases">
        <authorList>
            <person name="Quirk P.G."/>
            <person name="Krulwich T.A."/>
        </authorList>
    </citation>
    <scope>NUCLEOTIDE SEQUENCE</scope>
</reference>
<dbReference type="GO" id="GO:0004748">
    <property type="term" value="F:ribonucleoside-diphosphate reductase activity, thioredoxin disulfide as acceptor"/>
    <property type="evidence" value="ECO:0007669"/>
    <property type="project" value="UniProtKB-EC"/>
</dbReference>
<evidence type="ECO:0000313" key="8">
    <source>
        <dbReference type="EMBL" id="SUS08523.1"/>
    </source>
</evidence>
<comment type="similarity">
    <text evidence="1">Belongs to the ribonucleoside diphosphate reductase class-2 family.</text>
</comment>
<feature type="domain" description="TSCPD" evidence="7">
    <location>
        <begin position="52"/>
        <end position="165"/>
    </location>
</feature>
<accession>A0A380TLC1</accession>
<sequence length="297" mass="31520">MPIKISKKIKGYAVAKPEDKAAAPAATPAAEPDEVMQLPKAEVIQMHEQIERPDVLIGSTYKIKSPLFEHALYVTINDIVLNQGTEHELRRPFEIFINSKNMDHFQWIVALTRIMSAVFRKGGDVTFLVEEMKAVFDPRGGYFKGGGVYMPSIVAEIGAVVEDHMKMIGLIRDPEMSDATKALIAEKRAAYEAQQAKKKTELAVPPQSITSPSPPVGEGWGEGCAAAAPPSASIPGDLAGAGAASARHTSPESTDTTASTSTDAIPGASVCPKCSAKALVIMDGCATCLSCGYSKCG</sequence>
<organism evidence="8">
    <name type="scientific">metagenome</name>
    <dbReference type="NCBI Taxonomy" id="256318"/>
    <lineage>
        <taxon>unclassified sequences</taxon>
        <taxon>metagenomes</taxon>
    </lineage>
</organism>
<evidence type="ECO:0000256" key="2">
    <source>
        <dbReference type="ARBA" id="ARBA00012274"/>
    </source>
</evidence>
<evidence type="ECO:0000256" key="4">
    <source>
        <dbReference type="ARBA" id="ARBA00022741"/>
    </source>
</evidence>
<dbReference type="GO" id="GO:0000166">
    <property type="term" value="F:nucleotide binding"/>
    <property type="evidence" value="ECO:0007669"/>
    <property type="project" value="UniProtKB-KW"/>
</dbReference>
<dbReference type="EC" id="1.17.4.1" evidence="2"/>
<evidence type="ECO:0000256" key="1">
    <source>
        <dbReference type="ARBA" id="ARBA00007405"/>
    </source>
</evidence>
<gene>
    <name evidence="8" type="ORF">DF3PB_710015</name>
</gene>
<evidence type="ECO:0000256" key="6">
    <source>
        <dbReference type="SAM" id="MobiDB-lite"/>
    </source>
</evidence>
<dbReference type="InterPro" id="IPR024434">
    <property type="entry name" value="TSCPD_dom"/>
</dbReference>
<evidence type="ECO:0000259" key="7">
    <source>
        <dbReference type="Pfam" id="PF12637"/>
    </source>
</evidence>
<evidence type="ECO:0000256" key="3">
    <source>
        <dbReference type="ARBA" id="ARBA00022634"/>
    </source>
</evidence>